<evidence type="ECO:0000313" key="1">
    <source>
        <dbReference type="EMBL" id="SHO64403.1"/>
    </source>
</evidence>
<dbReference type="OrthoDB" id="9804993at2"/>
<dbReference type="Gene3D" id="3.40.50.1820">
    <property type="entry name" value="alpha/beta hydrolase"/>
    <property type="match status" value="1"/>
</dbReference>
<reference evidence="1 2" key="1">
    <citation type="submission" date="2016-12" db="EMBL/GenBank/DDBJ databases">
        <authorList>
            <person name="Song W.-J."/>
            <person name="Kurnit D.M."/>
        </authorList>
    </citation>
    <scope>NUCLEOTIDE SEQUENCE [LARGE SCALE GENOMIC DNA]</scope>
    <source>
        <strain evidence="1 2">DSM 19599</strain>
    </source>
</reference>
<dbReference type="RefSeq" id="WP_073627593.1">
    <property type="nucleotide sequence ID" value="NZ_FRXO01000003.1"/>
</dbReference>
<dbReference type="Proteomes" id="UP000186406">
    <property type="component" value="Unassembled WGS sequence"/>
</dbReference>
<name>A0A1M7ZHQ5_9HYPH</name>
<dbReference type="InterPro" id="IPR010662">
    <property type="entry name" value="RBBP9/YdeN"/>
</dbReference>
<proteinExistence type="predicted"/>
<dbReference type="InterPro" id="IPR029058">
    <property type="entry name" value="AB_hydrolase_fold"/>
</dbReference>
<evidence type="ECO:0008006" key="3">
    <source>
        <dbReference type="Google" id="ProtNLM"/>
    </source>
</evidence>
<dbReference type="AlphaFoldDB" id="A0A1M7ZHQ5"/>
<dbReference type="EMBL" id="FRXO01000003">
    <property type="protein sequence ID" value="SHO64403.1"/>
    <property type="molecule type" value="Genomic_DNA"/>
</dbReference>
<gene>
    <name evidence="1" type="ORF">SAMN02745172_01698</name>
</gene>
<dbReference type="SUPFAM" id="SSF53474">
    <property type="entry name" value="alpha/beta-Hydrolases"/>
    <property type="match status" value="1"/>
</dbReference>
<organism evidence="1 2">
    <name type="scientific">Pseudoxanthobacter soli DSM 19599</name>
    <dbReference type="NCBI Taxonomy" id="1123029"/>
    <lineage>
        <taxon>Bacteria</taxon>
        <taxon>Pseudomonadati</taxon>
        <taxon>Pseudomonadota</taxon>
        <taxon>Alphaproteobacteria</taxon>
        <taxon>Hyphomicrobiales</taxon>
        <taxon>Segnochrobactraceae</taxon>
        <taxon>Pseudoxanthobacter</taxon>
    </lineage>
</organism>
<accession>A0A1M7ZHQ5</accession>
<dbReference type="Pfam" id="PF06821">
    <property type="entry name" value="Ser_hydrolase"/>
    <property type="match status" value="1"/>
</dbReference>
<dbReference type="STRING" id="1123029.SAMN02745172_01698"/>
<keyword evidence="2" id="KW-1185">Reference proteome</keyword>
<evidence type="ECO:0000313" key="2">
    <source>
        <dbReference type="Proteomes" id="UP000186406"/>
    </source>
</evidence>
<sequence length="215" mass="23026">MDESGSGRARSAQVIVVPGIGGSGEGHWQTLWERDDPTMVRFSPASWDAPDRDDWVEALERAVADAAEPPVVVAHSLGCLAVAHWAAATRLKVRGAFLVAVPDPEGPAFPAAARSFAAPPATPLGFPARLVASRDDPYATLAHARERARQWQASLVLAGSLGHINAESGLGGWTQGRDLLESFRQGTTIERPAARRRAARMPEAQRWLRAASKPC</sequence>
<dbReference type="GO" id="GO:0016787">
    <property type="term" value="F:hydrolase activity"/>
    <property type="evidence" value="ECO:0007669"/>
    <property type="project" value="InterPro"/>
</dbReference>
<protein>
    <recommendedName>
        <fullName evidence="3">Alpha/beta hydrolase family protein</fullName>
    </recommendedName>
</protein>